<dbReference type="InterPro" id="IPR038438">
    <property type="entry name" value="PepN_Ig-like_sf"/>
</dbReference>
<feature type="domain" description="5'-Nucleotidase C-terminal" evidence="12">
    <location>
        <begin position="97"/>
        <end position="277"/>
    </location>
</feature>
<keyword evidence="8" id="KW-0482">Metalloprotease</keyword>
<evidence type="ECO:0000256" key="3">
    <source>
        <dbReference type="ARBA" id="ARBA00022438"/>
    </source>
</evidence>
<evidence type="ECO:0000256" key="10">
    <source>
        <dbReference type="SAM" id="MobiDB-lite"/>
    </source>
</evidence>
<sequence>MAGTLHGKPAVMAGFWGSHLGLVDLLLERGEAGWAVTAHASEARPIYRREGRTTVPLVADVGRILDCVADDHRTTLAYVRRPVGMTTAPLHSYFALVADDPSVQIVNDAQRWYVTRMLAGGPLAGLPVLAAAAPFKAGGRAGPANYTDVPAGPLAIRNVADLYFYPNTIRAVRITGAGVREWLERSAGLFRTVQPGIADQPLIDPSFASYNFDVIDGVTYRIDITRPPRYGPRGELANPSSFRIVDLAFEGRPIDPDQDFLVVTNSYRAGGGGDFPGITEDAVVFVGPDTNRDVIVRFIAEAGTVDPVADGNWALKPVPGASLVFDTGPQAAAHLHDLRALSSNPSARSTADLRDSASSSEPDDIARACCQSTPRRIVLDPSDPATPPRRDIRTDQSGDAEHESSPMRTDTAAAILLKDYRPSAYAIDKVHLDVFLEADATRVTATLSLQRRAETPAGTPLTLDGDELALVSAAVNGAALAEGDYTASAQEFTLLAPPAEAFTLEIVTKLDPEANTKLMGLFRSSGVWCTQCEAEGFRRITYFLDRPDVLSVYEVRMEADRAAAPVLLANGNLVEAGDIPGTDRHYAVWNDPWRKPCYLFALVAGDLGVITDSFTTMSGRKVALGIYVEHGNEDRATYAMDALKRSMRWDETAFGLEYDLDVFNVVAVSDFNMGAMENKGLNVFNDKYVLANPEVATDQDYGGIEAVIAHEYFHNWTGNRITCRDWFQLCLKEGLTVFRDQEFTSDMRSRPVKRISDVRLLRSHQFPEDGGPLAHPVRPEKYLEISNFYTATVYEKGAEVIRALKILIGDAAFKAGMDLYFARHDGEAATIEQFIACFAEASGRDLSQFMLWYSQAGTPQIDITDAYDAERREYTLTLRQHLGPTPEQAEKKPMVLPVRYGLVGPDGTDMAHGAVSGAEVAGDVIVMTQPVHEVVFSEVAERPVPSLLRNFSAPVRPIFNLPIADIVFLMRHDSDPFNRWQSASTVAMYFLTAGTQAAMSGGATFVDEGYLAALGDITADTRLDPAFRALMLGVPHEADIAREIGSNVDPDAIAIAFREARHTIGTRLADVLDAAIAENVDAGPYSPDAASAGRRALANAAQDLRAATGDAAVHARIHARLAAATNMTDRLACLTSLVQSGAAEAPEALAAFYDRFKDVPLVVDKWLAVQAAAPGAGTLDAVRALTGHPAFSFRNPNRIRSLIGSFAQGNPSQFARADGAGFDFVADSVMRLDETNPQVAARLLVSFRSWRNYEPKRQALAEAALRRIAAKPGLSRDVRDIAGRSLA</sequence>
<dbReference type="Gene3D" id="3.90.780.10">
    <property type="entry name" value="5'-Nucleotidase, C-terminal domain"/>
    <property type="match status" value="1"/>
</dbReference>
<evidence type="ECO:0000256" key="6">
    <source>
        <dbReference type="ARBA" id="ARBA00022801"/>
    </source>
</evidence>
<dbReference type="Gene3D" id="3.30.2010.30">
    <property type="match status" value="1"/>
</dbReference>
<dbReference type="Pfam" id="PF02872">
    <property type="entry name" value="5_nucleotid_C"/>
    <property type="match status" value="1"/>
</dbReference>
<gene>
    <name evidence="16" type="primary">pepN</name>
    <name evidence="16" type="ORF">A6302_02113</name>
</gene>
<dbReference type="PRINTS" id="PR01607">
    <property type="entry name" value="APYRASEFAMLY"/>
</dbReference>
<keyword evidence="7" id="KW-0862">Zinc</keyword>
<dbReference type="NCBIfam" id="TIGR02414">
    <property type="entry name" value="pepN_proteo"/>
    <property type="match status" value="1"/>
</dbReference>
<dbReference type="GO" id="GO:0009166">
    <property type="term" value="P:nucleotide catabolic process"/>
    <property type="evidence" value="ECO:0007669"/>
    <property type="project" value="InterPro"/>
</dbReference>
<dbReference type="Gene3D" id="2.60.40.1840">
    <property type="match status" value="1"/>
</dbReference>
<dbReference type="Pfam" id="PF17900">
    <property type="entry name" value="Peptidase_M1_N"/>
    <property type="match status" value="1"/>
</dbReference>
<evidence type="ECO:0000256" key="2">
    <source>
        <dbReference type="ARBA" id="ARBA00010136"/>
    </source>
</evidence>
<dbReference type="Proteomes" id="UP000094622">
    <property type="component" value="Unassembled WGS sequence"/>
</dbReference>
<dbReference type="SUPFAM" id="SSF55816">
    <property type="entry name" value="5'-nucleotidase (syn. UDP-sugar hydrolase), C-terminal domain"/>
    <property type="match status" value="1"/>
</dbReference>
<feature type="domain" description="Peptidase M1 alanyl aminopeptidase C-terminal" evidence="14">
    <location>
        <begin position="964"/>
        <end position="1287"/>
    </location>
</feature>
<dbReference type="InterPro" id="IPR042097">
    <property type="entry name" value="Aminopeptidase_N-like_N_sf"/>
</dbReference>
<name>A0A1E3H4Z1_9HYPH</name>
<comment type="caution">
    <text evidence="16">The sequence shown here is derived from an EMBL/GenBank/DDBJ whole genome shotgun (WGS) entry which is preliminary data.</text>
</comment>
<keyword evidence="17" id="KW-1185">Reference proteome</keyword>
<organism evidence="16 17">
    <name type="scientific">Methylobrevis pamukkalensis</name>
    <dbReference type="NCBI Taxonomy" id="1439726"/>
    <lineage>
        <taxon>Bacteria</taxon>
        <taxon>Pseudomonadati</taxon>
        <taxon>Pseudomonadota</taxon>
        <taxon>Alphaproteobacteria</taxon>
        <taxon>Hyphomicrobiales</taxon>
        <taxon>Pleomorphomonadaceae</taxon>
        <taxon>Methylobrevis</taxon>
    </lineage>
</organism>
<dbReference type="SUPFAM" id="SSF63737">
    <property type="entry name" value="Leukotriene A4 hydrolase N-terminal domain"/>
    <property type="match status" value="1"/>
</dbReference>
<accession>A0A1E3H4Z1</accession>
<proteinExistence type="inferred from homology"/>
<dbReference type="EMBL" id="MCRJ01000046">
    <property type="protein sequence ID" value="ODN70571.1"/>
    <property type="molecule type" value="Genomic_DNA"/>
</dbReference>
<dbReference type="FunFam" id="3.30.2010.30:FF:000002">
    <property type="entry name" value="Putative aminopeptidase N"/>
    <property type="match status" value="1"/>
</dbReference>
<reference evidence="16 17" key="1">
    <citation type="submission" date="2016-07" db="EMBL/GenBank/DDBJ databases">
        <title>Draft Genome Sequence of Methylobrevis pamukkalensis PK2.</title>
        <authorList>
            <person name="Vasilenko O.V."/>
            <person name="Doronina N.V."/>
            <person name="Shmareva M.N."/>
            <person name="Tarlachkov S.V."/>
            <person name="Mustakhimov I."/>
            <person name="Trotsenko Y.A."/>
        </authorList>
    </citation>
    <scope>NUCLEOTIDE SEQUENCE [LARGE SCALE GENOMIC DNA]</scope>
    <source>
        <strain evidence="16 17">PK2</strain>
    </source>
</reference>
<dbReference type="PANTHER" id="PTHR46322">
    <property type="entry name" value="PUROMYCIN-SENSITIVE AMINOPEPTIDASE"/>
    <property type="match status" value="1"/>
</dbReference>
<dbReference type="PATRIC" id="fig|1439726.3.peg.2233"/>
<evidence type="ECO:0000256" key="7">
    <source>
        <dbReference type="ARBA" id="ARBA00022833"/>
    </source>
</evidence>
<evidence type="ECO:0000259" key="12">
    <source>
        <dbReference type="Pfam" id="PF02872"/>
    </source>
</evidence>
<dbReference type="EC" id="3.4.11.2" evidence="9"/>
<evidence type="ECO:0000259" key="11">
    <source>
        <dbReference type="Pfam" id="PF01433"/>
    </source>
</evidence>
<evidence type="ECO:0000313" key="16">
    <source>
        <dbReference type="EMBL" id="ODN70571.1"/>
    </source>
</evidence>
<dbReference type="GO" id="GO:0006508">
    <property type="term" value="P:proteolysis"/>
    <property type="evidence" value="ECO:0007669"/>
    <property type="project" value="UniProtKB-UniRule"/>
</dbReference>
<evidence type="ECO:0000256" key="8">
    <source>
        <dbReference type="ARBA" id="ARBA00023049"/>
    </source>
</evidence>
<evidence type="ECO:0000259" key="14">
    <source>
        <dbReference type="Pfam" id="PF17432"/>
    </source>
</evidence>
<dbReference type="InterPro" id="IPR035414">
    <property type="entry name" value="Peptidase_M1_pepN_Ig-like"/>
</dbReference>
<dbReference type="InterPro" id="IPR008334">
    <property type="entry name" value="5'-Nucleotdase_C"/>
</dbReference>
<comment type="similarity">
    <text evidence="2">Belongs to the peptidase M1 family.</text>
</comment>
<protein>
    <recommendedName>
        <fullName evidence="9">Aminopeptidase N</fullName>
        <ecNumber evidence="9">3.4.11.2</ecNumber>
    </recommendedName>
</protein>
<dbReference type="SUPFAM" id="SSF55486">
    <property type="entry name" value="Metalloproteases ('zincins'), catalytic domain"/>
    <property type="match status" value="1"/>
</dbReference>
<dbReference type="Gene3D" id="3.60.21.10">
    <property type="match status" value="1"/>
</dbReference>
<dbReference type="InterPro" id="IPR024601">
    <property type="entry name" value="Peptidase_M1_pepN_C"/>
</dbReference>
<evidence type="ECO:0000256" key="4">
    <source>
        <dbReference type="ARBA" id="ARBA00022670"/>
    </source>
</evidence>
<dbReference type="InterPro" id="IPR012779">
    <property type="entry name" value="Peptidase_M1_pepN"/>
</dbReference>
<dbReference type="Pfam" id="PF17432">
    <property type="entry name" value="DUF3458_C"/>
    <property type="match status" value="1"/>
</dbReference>
<dbReference type="GO" id="GO:0016285">
    <property type="term" value="F:alanyl aminopeptidase activity"/>
    <property type="evidence" value="ECO:0007669"/>
    <property type="project" value="UniProtKB-EC"/>
</dbReference>
<keyword evidence="4" id="KW-0645">Protease</keyword>
<keyword evidence="6 16" id="KW-0378">Hydrolase</keyword>
<evidence type="ECO:0000256" key="1">
    <source>
        <dbReference type="ARBA" id="ARBA00001947"/>
    </source>
</evidence>
<dbReference type="InterPro" id="IPR014782">
    <property type="entry name" value="Peptidase_M1_dom"/>
</dbReference>
<dbReference type="Gene3D" id="1.25.50.10">
    <property type="entry name" value="Peptidase M1, alanyl aminopeptidase, C-terminal domain"/>
    <property type="match status" value="1"/>
</dbReference>
<dbReference type="InterPro" id="IPR045357">
    <property type="entry name" value="Aminopeptidase_N-like_N"/>
</dbReference>
<dbReference type="GO" id="GO:0008270">
    <property type="term" value="F:zinc ion binding"/>
    <property type="evidence" value="ECO:0007669"/>
    <property type="project" value="InterPro"/>
</dbReference>
<dbReference type="InterPro" id="IPR006179">
    <property type="entry name" value="5_nucleotidase/apyrase"/>
</dbReference>
<evidence type="ECO:0000256" key="5">
    <source>
        <dbReference type="ARBA" id="ARBA00022723"/>
    </source>
</evidence>
<evidence type="ECO:0000259" key="15">
    <source>
        <dbReference type="Pfam" id="PF17900"/>
    </source>
</evidence>
<evidence type="ECO:0000259" key="13">
    <source>
        <dbReference type="Pfam" id="PF11940"/>
    </source>
</evidence>
<dbReference type="Gene3D" id="1.10.390.10">
    <property type="entry name" value="Neutral Protease Domain 2"/>
    <property type="match status" value="1"/>
</dbReference>
<dbReference type="GO" id="GO:0008237">
    <property type="term" value="F:metallopeptidase activity"/>
    <property type="evidence" value="ECO:0007669"/>
    <property type="project" value="UniProtKB-UniRule"/>
</dbReference>
<dbReference type="FunFam" id="2.60.40.1840:FF:000001">
    <property type="entry name" value="Aminopeptidase N"/>
    <property type="match status" value="1"/>
</dbReference>
<dbReference type="PANTHER" id="PTHR46322:SF1">
    <property type="entry name" value="PUROMYCIN-SENSITIVE AMINOPEPTIDASE"/>
    <property type="match status" value="1"/>
</dbReference>
<evidence type="ECO:0000313" key="17">
    <source>
        <dbReference type="Proteomes" id="UP000094622"/>
    </source>
</evidence>
<dbReference type="Pfam" id="PF11940">
    <property type="entry name" value="DUF3458"/>
    <property type="match status" value="1"/>
</dbReference>
<dbReference type="InterPro" id="IPR029052">
    <property type="entry name" value="Metallo-depent_PP-like"/>
</dbReference>
<feature type="domain" description="Peptidase M1 alanyl aminopeptidase Ig-like fold" evidence="13">
    <location>
        <begin position="857"/>
        <end position="956"/>
    </location>
</feature>
<dbReference type="CDD" id="cd09600">
    <property type="entry name" value="M1_APN"/>
    <property type="match status" value="1"/>
</dbReference>
<feature type="region of interest" description="Disordered" evidence="10">
    <location>
        <begin position="344"/>
        <end position="408"/>
    </location>
</feature>
<evidence type="ECO:0000256" key="9">
    <source>
        <dbReference type="NCBIfam" id="TIGR02414"/>
    </source>
</evidence>
<dbReference type="InterPro" id="IPR036907">
    <property type="entry name" value="5'-Nucleotdase_C_sf"/>
</dbReference>
<comment type="cofactor">
    <cofactor evidence="1">
        <name>Zn(2+)</name>
        <dbReference type="ChEBI" id="CHEBI:29105"/>
    </cofactor>
</comment>
<dbReference type="InterPro" id="IPR027268">
    <property type="entry name" value="Peptidase_M4/M1_CTD_sf"/>
</dbReference>
<dbReference type="Pfam" id="PF01433">
    <property type="entry name" value="Peptidase_M1"/>
    <property type="match status" value="1"/>
</dbReference>
<keyword evidence="5" id="KW-0479">Metal-binding</keyword>
<dbReference type="Gene3D" id="2.60.40.1730">
    <property type="entry name" value="tricorn interacting facor f3 domain"/>
    <property type="match status" value="1"/>
</dbReference>
<feature type="domain" description="Peptidase M1 membrane alanine aminopeptidase" evidence="11">
    <location>
        <begin position="638"/>
        <end position="850"/>
    </location>
</feature>
<feature type="domain" description="Aminopeptidase N-like N-terminal" evidence="15">
    <location>
        <begin position="431"/>
        <end position="599"/>
    </location>
</feature>
<keyword evidence="3 16" id="KW-0031">Aminopeptidase</keyword>
<dbReference type="InterPro" id="IPR037144">
    <property type="entry name" value="Peptidase_M1_pepN_C_sf"/>
</dbReference>
<feature type="compositionally biased region" description="Basic and acidic residues" evidence="10">
    <location>
        <begin position="388"/>
        <end position="405"/>
    </location>
</feature>